<sequence>MKNVFFPLAIVGLLVIGCSKDDEQMIPIFPSVINESKLVTTSNTSGKISYTNLLASNPETKNLTITSTDADGAYYDSSKDEFILASRTNNRLELYKGVSSSVKNNTDNVSLQFSSTASEFNNPREIFVVKDKVVVTQDQNAANGNTNKFLVYQKTTSSFTLLNSYTLNFKVWGIHIDGTTLYAIADLTGDVVVFNDFFSNADGAITPTKRVTIEGLIRTHGITFSKTDNRMILTDVGSAASDVDGGLIVINNFSNVIANTSNGGTVALADQIRIYGPNSKLGNPVDVAYDNVTNKIYVAERLNAGGQVLTFALPTSTADATPEKSVLEPGVSSVYLIRK</sequence>
<gene>
    <name evidence="1" type="ORF">EQG63_05565</name>
</gene>
<name>A0A4Q1K1N5_9FLAO</name>
<dbReference type="OrthoDB" id="834772at2"/>
<reference evidence="2" key="1">
    <citation type="submission" date="2019-01" db="EMBL/GenBank/DDBJ databases">
        <title>Cytophagaceae bacterium strain CAR-16.</title>
        <authorList>
            <person name="Chen W.-M."/>
        </authorList>
    </citation>
    <scope>NUCLEOTIDE SEQUENCE [LARGE SCALE GENOMIC DNA]</scope>
    <source>
        <strain evidence="2">LLJ-11</strain>
    </source>
</reference>
<accession>A0A4Q1K1N5</accession>
<evidence type="ECO:0008006" key="3">
    <source>
        <dbReference type="Google" id="ProtNLM"/>
    </source>
</evidence>
<dbReference type="EMBL" id="SBKO01000002">
    <property type="protein sequence ID" value="RXR18913.1"/>
    <property type="molecule type" value="Genomic_DNA"/>
</dbReference>
<dbReference type="Proteomes" id="UP000290283">
    <property type="component" value="Unassembled WGS sequence"/>
</dbReference>
<protein>
    <recommendedName>
        <fullName evidence="3">Lipoprotein</fullName>
    </recommendedName>
</protein>
<comment type="caution">
    <text evidence="1">The sequence shown here is derived from an EMBL/GenBank/DDBJ whole genome shotgun (WGS) entry which is preliminary data.</text>
</comment>
<dbReference type="RefSeq" id="WP_129435327.1">
    <property type="nucleotide sequence ID" value="NZ_SBKO01000002.1"/>
</dbReference>
<evidence type="ECO:0000313" key="1">
    <source>
        <dbReference type="EMBL" id="RXR18913.1"/>
    </source>
</evidence>
<proteinExistence type="predicted"/>
<evidence type="ECO:0000313" key="2">
    <source>
        <dbReference type="Proteomes" id="UP000290283"/>
    </source>
</evidence>
<keyword evidence="2" id="KW-1185">Reference proteome</keyword>
<organism evidence="1 2">
    <name type="scientific">Flavobacterium amnicola</name>
    <dbReference type="NCBI Taxonomy" id="2506422"/>
    <lineage>
        <taxon>Bacteria</taxon>
        <taxon>Pseudomonadati</taxon>
        <taxon>Bacteroidota</taxon>
        <taxon>Flavobacteriia</taxon>
        <taxon>Flavobacteriales</taxon>
        <taxon>Flavobacteriaceae</taxon>
        <taxon>Flavobacterium</taxon>
    </lineage>
</organism>
<dbReference type="SUPFAM" id="SSF63829">
    <property type="entry name" value="Calcium-dependent phosphotriesterase"/>
    <property type="match status" value="1"/>
</dbReference>
<dbReference type="AlphaFoldDB" id="A0A4Q1K1N5"/>
<dbReference type="PROSITE" id="PS51257">
    <property type="entry name" value="PROKAR_LIPOPROTEIN"/>
    <property type="match status" value="1"/>
</dbReference>